<sequence length="506" mass="54289">MPIPTDLYDVLIAGAGPVGLFLACELKAAGCSVLVLEQASDPDSPLKRAPFGVRGLSVPTIDTFDRRGLLDEIRDRVVGRDTPGTAHWMKQQRQPGGHFAGIQFFHDRIDSARWPYRLASPISNVAVDMASIEAVLTARANASGVKILRGSAVEGFEQSDKVIIVRAGQETFRGRWLVGCDGARSVIRKAAGIGFTGTDPEFTGYSAQVELAAPDMLKPGRHYTAEGMYIFSPPGTIGIADFDGGAFHRSAPLTREHIATVLRKISGIDVIVTELEVATTWTDRAFQATEYRKGRVLLAGDAAHIHSPLGGQGLNLGLGDAMNLGWKLAATIRGDAPVGLLDSYECERHPVGARVLDWSRAQVALMRPSRSSRALGAIIRDLIETRDGATYFAERVWGVSLRYDLGGVHPLVGCSAPDFTLSDGRRVGSLMRDGKGLLLDFNPSLPSLGALANPRSARITYVAGDSQDRLGLRAVLVRPDGIVAWASDAAPDNATLSQAVTQWFGE</sequence>
<dbReference type="PRINTS" id="PR00420">
    <property type="entry name" value="RNGMNOXGNASE"/>
</dbReference>
<evidence type="ECO:0000256" key="1">
    <source>
        <dbReference type="ARBA" id="ARBA00001974"/>
    </source>
</evidence>
<dbReference type="RefSeq" id="WP_282586324.1">
    <property type="nucleotide sequence ID" value="NZ_JAMOIM010000012.1"/>
</dbReference>
<dbReference type="AlphaFoldDB" id="A0AA41YXI4"/>
<reference evidence="5" key="1">
    <citation type="submission" date="2022-05" db="EMBL/GenBank/DDBJ databases">
        <authorList>
            <person name="Pankratov T."/>
        </authorList>
    </citation>
    <scope>NUCLEOTIDE SEQUENCE</scope>
    <source>
        <strain evidence="5">BP6-180914</strain>
    </source>
</reference>
<dbReference type="Pfam" id="PF21274">
    <property type="entry name" value="Rng_hyd_C"/>
    <property type="match status" value="1"/>
</dbReference>
<keyword evidence="2" id="KW-0285">Flavoprotein</keyword>
<feature type="domain" description="FAD-binding" evidence="4">
    <location>
        <begin position="8"/>
        <end position="359"/>
    </location>
</feature>
<dbReference type="Gene3D" id="3.40.30.120">
    <property type="match status" value="1"/>
</dbReference>
<gene>
    <name evidence="5" type="ORF">M8523_18195</name>
</gene>
<name>A0AA41YXI4_9HYPH</name>
<keyword evidence="6" id="KW-1185">Reference proteome</keyword>
<dbReference type="SUPFAM" id="SSF51905">
    <property type="entry name" value="FAD/NAD(P)-binding domain"/>
    <property type="match status" value="1"/>
</dbReference>
<dbReference type="Proteomes" id="UP001165667">
    <property type="component" value="Unassembled WGS sequence"/>
</dbReference>
<accession>A0AA41YXI4</accession>
<dbReference type="InterPro" id="IPR002938">
    <property type="entry name" value="FAD-bd"/>
</dbReference>
<keyword evidence="3" id="KW-0274">FAD</keyword>
<organism evidence="5 6">
    <name type="scientific">Lichenifustis flavocetrariae</name>
    <dbReference type="NCBI Taxonomy" id="2949735"/>
    <lineage>
        <taxon>Bacteria</taxon>
        <taxon>Pseudomonadati</taxon>
        <taxon>Pseudomonadota</taxon>
        <taxon>Alphaproteobacteria</taxon>
        <taxon>Hyphomicrobiales</taxon>
        <taxon>Lichenihabitantaceae</taxon>
        <taxon>Lichenifustis</taxon>
    </lineage>
</organism>
<dbReference type="InterPro" id="IPR036188">
    <property type="entry name" value="FAD/NAD-bd_sf"/>
</dbReference>
<evidence type="ECO:0000259" key="4">
    <source>
        <dbReference type="Pfam" id="PF01494"/>
    </source>
</evidence>
<evidence type="ECO:0000256" key="2">
    <source>
        <dbReference type="ARBA" id="ARBA00022630"/>
    </source>
</evidence>
<evidence type="ECO:0000313" key="6">
    <source>
        <dbReference type="Proteomes" id="UP001165667"/>
    </source>
</evidence>
<dbReference type="Gene3D" id="3.50.50.60">
    <property type="entry name" value="FAD/NAD(P)-binding domain"/>
    <property type="match status" value="2"/>
</dbReference>
<keyword evidence="5" id="KW-0503">Monooxygenase</keyword>
<dbReference type="PANTHER" id="PTHR43004:SF19">
    <property type="entry name" value="BINDING MONOOXYGENASE, PUTATIVE (JCVI)-RELATED"/>
    <property type="match status" value="1"/>
</dbReference>
<comment type="caution">
    <text evidence="5">The sequence shown here is derived from an EMBL/GenBank/DDBJ whole genome shotgun (WGS) entry which is preliminary data.</text>
</comment>
<dbReference type="InterPro" id="IPR050641">
    <property type="entry name" value="RIFMO-like"/>
</dbReference>
<dbReference type="PANTHER" id="PTHR43004">
    <property type="entry name" value="TRK SYSTEM POTASSIUM UPTAKE PROTEIN"/>
    <property type="match status" value="1"/>
</dbReference>
<protein>
    <submittedName>
        <fullName evidence="5">FAD-dependent monooxygenase</fullName>
    </submittedName>
</protein>
<comment type="cofactor">
    <cofactor evidence="1">
        <name>FAD</name>
        <dbReference type="ChEBI" id="CHEBI:57692"/>
    </cofactor>
</comment>
<keyword evidence="5" id="KW-0560">Oxidoreductase</keyword>
<evidence type="ECO:0000313" key="5">
    <source>
        <dbReference type="EMBL" id="MCW6509954.1"/>
    </source>
</evidence>
<dbReference type="EMBL" id="JAMOIM010000012">
    <property type="protein sequence ID" value="MCW6509954.1"/>
    <property type="molecule type" value="Genomic_DNA"/>
</dbReference>
<dbReference type="GO" id="GO:0071949">
    <property type="term" value="F:FAD binding"/>
    <property type="evidence" value="ECO:0007669"/>
    <property type="project" value="InterPro"/>
</dbReference>
<proteinExistence type="predicted"/>
<dbReference type="Pfam" id="PF01494">
    <property type="entry name" value="FAD_binding_3"/>
    <property type="match status" value="1"/>
</dbReference>
<evidence type="ECO:0000256" key="3">
    <source>
        <dbReference type="ARBA" id="ARBA00022827"/>
    </source>
</evidence>
<dbReference type="GO" id="GO:0016709">
    <property type="term" value="F:oxidoreductase activity, acting on paired donors, with incorporation or reduction of molecular oxygen, NAD(P)H as one donor, and incorporation of one atom of oxygen"/>
    <property type="evidence" value="ECO:0007669"/>
    <property type="project" value="UniProtKB-ARBA"/>
</dbReference>